<dbReference type="EMBL" id="CP030104">
    <property type="protein sequence ID" value="AWX44334.1"/>
    <property type="molecule type" value="Genomic_DNA"/>
</dbReference>
<keyword evidence="1" id="KW-0472">Membrane</keyword>
<feature type="transmembrane region" description="Helical" evidence="1">
    <location>
        <begin position="201"/>
        <end position="220"/>
    </location>
</feature>
<evidence type="ECO:0000313" key="2">
    <source>
        <dbReference type="EMBL" id="AWX44334.1"/>
    </source>
</evidence>
<protein>
    <recommendedName>
        <fullName evidence="4">Ceramidase</fullName>
    </recommendedName>
</protein>
<organism evidence="2 3">
    <name type="scientific">Flagellimonas maritima</name>
    <dbReference type="NCBI Taxonomy" id="1383885"/>
    <lineage>
        <taxon>Bacteria</taxon>
        <taxon>Pseudomonadati</taxon>
        <taxon>Bacteroidota</taxon>
        <taxon>Flavobacteriia</taxon>
        <taxon>Flavobacteriales</taxon>
        <taxon>Flavobacteriaceae</taxon>
        <taxon>Flagellimonas</taxon>
    </lineage>
</organism>
<evidence type="ECO:0008006" key="4">
    <source>
        <dbReference type="Google" id="ProtNLM"/>
    </source>
</evidence>
<dbReference type="KEGG" id="spon:HME9304_01334"/>
<evidence type="ECO:0000313" key="3">
    <source>
        <dbReference type="Proteomes" id="UP000248536"/>
    </source>
</evidence>
<feature type="transmembrane region" description="Helical" evidence="1">
    <location>
        <begin position="170"/>
        <end position="189"/>
    </location>
</feature>
<gene>
    <name evidence="2" type="ORF">HME9304_01334</name>
</gene>
<sequence length="236" mass="27498">MSPTLLLLLQNFPNDSGPIYRETLEGRLIIEPYNTFSNTIFVIILWYWGYRVYKNPRQHLFLALVLPVIAVSYIGGTIYHATRSHEFWLLLDWVPIMLLCMAMIIYFILKIVSKPWHRILLLIIFFGASFGLRILPIPKALRISTGYVITALTVVVPIIWYLFKTKFINVQWVIFAVLIFSLAVFFRSIDLKQSVFQMGTHWLWHFFGGVAVHCLIAYIFKDNLLNLSANSKIDHD</sequence>
<keyword evidence="1" id="KW-0812">Transmembrane</keyword>
<keyword evidence="1" id="KW-1133">Transmembrane helix</keyword>
<accession>A0A2Z4LRY1</accession>
<feature type="transmembrane region" description="Helical" evidence="1">
    <location>
        <begin position="28"/>
        <end position="48"/>
    </location>
</feature>
<evidence type="ECO:0000256" key="1">
    <source>
        <dbReference type="SAM" id="Phobius"/>
    </source>
</evidence>
<dbReference type="RefSeq" id="WP_239023406.1">
    <property type="nucleotide sequence ID" value="NZ_CP030104.1"/>
</dbReference>
<dbReference type="AlphaFoldDB" id="A0A2Z4LRY1"/>
<proteinExistence type="predicted"/>
<name>A0A2Z4LRY1_9FLAO</name>
<keyword evidence="3" id="KW-1185">Reference proteome</keyword>
<feature type="transmembrane region" description="Helical" evidence="1">
    <location>
        <begin position="116"/>
        <end position="135"/>
    </location>
</feature>
<feature type="transmembrane region" description="Helical" evidence="1">
    <location>
        <begin position="87"/>
        <end position="109"/>
    </location>
</feature>
<feature type="transmembrane region" description="Helical" evidence="1">
    <location>
        <begin position="60"/>
        <end position="81"/>
    </location>
</feature>
<feature type="transmembrane region" description="Helical" evidence="1">
    <location>
        <begin position="141"/>
        <end position="163"/>
    </location>
</feature>
<reference evidence="2 3" key="1">
    <citation type="submission" date="2018-06" db="EMBL/GenBank/DDBJ databases">
        <title>Spongiibacterium sp. HME9304 Genome sequencing and assembly.</title>
        <authorList>
            <person name="Kang H."/>
            <person name="Kim H."/>
            <person name="Joh K."/>
        </authorList>
    </citation>
    <scope>NUCLEOTIDE SEQUENCE [LARGE SCALE GENOMIC DNA]</scope>
    <source>
        <strain evidence="2 3">HME9304</strain>
    </source>
</reference>
<dbReference type="Proteomes" id="UP000248536">
    <property type="component" value="Chromosome"/>
</dbReference>